<keyword evidence="2" id="KW-0167">Capsid protein</keyword>
<sequence length="123" mass="13349">MHCRPNHVLPAIVHPTKCCVKHNFMNNVVPHIHPTHTTTVNHLNYQHQHYFPQTQSFVNDVSNQQFYHPPGSVPPFGPGAVAGAGIGPGPMPGFGPGPGPGAVAGAEYMPGQAQVPPNWRRRR</sequence>
<evidence type="ECO:0000313" key="5">
    <source>
        <dbReference type="Proteomes" id="UP000235114"/>
    </source>
</evidence>
<protein>
    <submittedName>
        <fullName evidence="2">Spore coat protein CotD</fullName>
    </submittedName>
</protein>
<keyword evidence="5" id="KW-1185">Reference proteome</keyword>
<reference evidence="3 5" key="2">
    <citation type="submission" date="2017-12" db="EMBL/GenBank/DDBJ databases">
        <title>Comparative Functional Genomics of Dry Heat Resistant strains isolated from the Viking Spacecraft.</title>
        <authorList>
            <person name="Seuylemezian A."/>
            <person name="Cooper K."/>
            <person name="Vaishampayan P."/>
        </authorList>
    </citation>
    <scope>NUCLEOTIDE SEQUENCE [LARGE SCALE GENOMIC DNA]</scope>
    <source>
        <strain evidence="3 5">ATCC 29669</strain>
    </source>
</reference>
<gene>
    <name evidence="2" type="ORF">CU635_18050</name>
    <name evidence="3" type="ORF">CVD25_01650</name>
</gene>
<dbReference type="EMBL" id="PGVD01000006">
    <property type="protein sequence ID" value="PLS00694.1"/>
    <property type="molecule type" value="Genomic_DNA"/>
</dbReference>
<evidence type="ECO:0000256" key="1">
    <source>
        <dbReference type="SAM" id="MobiDB-lite"/>
    </source>
</evidence>
<dbReference type="InterPro" id="IPR020108">
    <property type="entry name" value="Spore_coat_CotD"/>
</dbReference>
<dbReference type="Pfam" id="PF11122">
    <property type="entry name" value="Spore-coat_CotD"/>
    <property type="match status" value="1"/>
</dbReference>
<dbReference type="AlphaFoldDB" id="A0A2N5GI10"/>
<dbReference type="RefSeq" id="WP_101578770.1">
    <property type="nucleotide sequence ID" value="NZ_PGVA01000051.1"/>
</dbReference>
<evidence type="ECO:0000313" key="4">
    <source>
        <dbReference type="Proteomes" id="UP000234951"/>
    </source>
</evidence>
<accession>A0A2N5GI10</accession>
<dbReference type="Proteomes" id="UP000235114">
    <property type="component" value="Unassembled WGS sequence"/>
</dbReference>
<evidence type="ECO:0000313" key="2">
    <source>
        <dbReference type="EMBL" id="PLR80441.1"/>
    </source>
</evidence>
<organism evidence="2 4">
    <name type="scientific">Bacillus canaveralius</name>
    <dbReference type="NCBI Taxonomy" id="1403243"/>
    <lineage>
        <taxon>Bacteria</taxon>
        <taxon>Bacillati</taxon>
        <taxon>Bacillota</taxon>
        <taxon>Bacilli</taxon>
        <taxon>Bacillales</taxon>
        <taxon>Bacillaceae</taxon>
        <taxon>Bacillus</taxon>
    </lineage>
</organism>
<reference evidence="2 4" key="1">
    <citation type="submission" date="2017-11" db="EMBL/GenBank/DDBJ databases">
        <title>Comparitive Functional Genomics of Dry Heat Resistant strains isolated from the Viking Spacecraft.</title>
        <authorList>
            <person name="Seuylemezian A."/>
            <person name="Cooper K."/>
            <person name="Vaishampayan P."/>
        </authorList>
    </citation>
    <scope>NUCLEOTIDE SEQUENCE [LARGE SCALE GENOMIC DNA]</scope>
    <source>
        <strain evidence="2 4">M4.6</strain>
    </source>
</reference>
<feature type="region of interest" description="Disordered" evidence="1">
    <location>
        <begin position="87"/>
        <end position="123"/>
    </location>
</feature>
<dbReference type="Proteomes" id="UP000234951">
    <property type="component" value="Unassembled WGS sequence"/>
</dbReference>
<name>A0A2N5GI10_9BACI</name>
<comment type="caution">
    <text evidence="2">The sequence shown here is derived from an EMBL/GenBank/DDBJ whole genome shotgun (WGS) entry which is preliminary data.</text>
</comment>
<keyword evidence="2" id="KW-0946">Virion</keyword>
<evidence type="ECO:0000313" key="3">
    <source>
        <dbReference type="EMBL" id="PLS00694.1"/>
    </source>
</evidence>
<dbReference type="EMBL" id="PGVA01000051">
    <property type="protein sequence ID" value="PLR80441.1"/>
    <property type="molecule type" value="Genomic_DNA"/>
</dbReference>
<feature type="compositionally biased region" description="Pro residues" evidence="1">
    <location>
        <begin position="89"/>
        <end position="99"/>
    </location>
</feature>
<proteinExistence type="predicted"/>